<reference evidence="7" key="4">
    <citation type="submission" date="2017-10" db="EMBL/GenBank/DDBJ databases">
        <authorList>
            <person name="Banno H."/>
            <person name="Chua N.-H."/>
        </authorList>
    </citation>
    <scope>NUCLEOTIDE SEQUENCE [LARGE SCALE GENOMIC DNA]</scope>
    <source>
        <strain evidence="7">Kuenenia_mbr1_ru-nijmegen</strain>
    </source>
</reference>
<dbReference type="KEGG" id="kst:KSMBR1_3321"/>
<dbReference type="InterPro" id="IPR050722">
    <property type="entry name" value="Pyruvate:ferred/Flavod_OxRd"/>
</dbReference>
<dbReference type="NCBIfam" id="TIGR03710">
    <property type="entry name" value="OAFO_sf"/>
    <property type="match status" value="1"/>
</dbReference>
<name>Q1Q679_KUEST</name>
<dbReference type="EMBL" id="LT934425">
    <property type="protein sequence ID" value="SOH05798.1"/>
    <property type="molecule type" value="Genomic_DNA"/>
</dbReference>
<dbReference type="OrthoDB" id="9794954at2"/>
<dbReference type="InterPro" id="IPR029061">
    <property type="entry name" value="THDP-binding"/>
</dbReference>
<keyword evidence="8" id="KW-1185">Reference proteome</keyword>
<evidence type="ECO:0000259" key="2">
    <source>
        <dbReference type="Pfam" id="PF01558"/>
    </source>
</evidence>
<dbReference type="GO" id="GO:0047553">
    <property type="term" value="F:2-oxoglutarate synthase activity"/>
    <property type="evidence" value="ECO:0007669"/>
    <property type="project" value="UniProtKB-EC"/>
</dbReference>
<dbReference type="InterPro" id="IPR019752">
    <property type="entry name" value="Pyrv/ketoisovalerate_OxRed_cat"/>
</dbReference>
<dbReference type="SUPFAM" id="SSF52518">
    <property type="entry name" value="Thiamin diphosphate-binding fold (THDP-binding)"/>
    <property type="match status" value="1"/>
</dbReference>
<feature type="domain" description="Pyruvate flavodoxin/ferredoxin oxidoreductase pyrimidine binding" evidence="3">
    <location>
        <begin position="207"/>
        <end position="445"/>
    </location>
</feature>
<reference evidence="5" key="2">
    <citation type="submission" date="2006-01" db="EMBL/GenBank/DDBJ databases">
        <authorList>
            <person name="Genoscope"/>
        </authorList>
    </citation>
    <scope>NUCLEOTIDE SEQUENCE</scope>
</reference>
<dbReference type="InterPro" id="IPR002880">
    <property type="entry name" value="Pyrv_Fd/Flavodoxin_OxRdtase_N"/>
</dbReference>
<dbReference type="EC" id="1.2.7.1" evidence="5"/>
<reference evidence="8" key="3">
    <citation type="submission" date="2017-10" db="EMBL/GenBank/DDBJ databases">
        <authorList>
            <person name="Frank J."/>
        </authorList>
    </citation>
    <scope>NUCLEOTIDE SEQUENCE [LARGE SCALE GENOMIC DNA]</scope>
</reference>
<dbReference type="FunFam" id="3.40.50.970:FF:000022">
    <property type="entry name" value="2-oxoglutarate ferredoxin oxidoreductase alpha subunit"/>
    <property type="match status" value="1"/>
</dbReference>
<feature type="domain" description="Pyruvate:ferredoxin oxidoreductase core" evidence="4">
    <location>
        <begin position="470"/>
        <end position="531"/>
    </location>
</feature>
<dbReference type="GO" id="GO:0019164">
    <property type="term" value="F:pyruvate synthase activity"/>
    <property type="evidence" value="ECO:0007669"/>
    <property type="project" value="UniProtKB-EC"/>
</dbReference>
<reference evidence="5" key="1">
    <citation type="journal article" date="2006" name="Nature">
        <title>Deciphering the evolution and metabolism of an anammox bacterium from a community genome.</title>
        <authorList>
            <person name="Strous M."/>
            <person name="Pelletier E."/>
            <person name="Mangenot S."/>
            <person name="Rattei T."/>
            <person name="Lehner A."/>
            <person name="Taylor M.W."/>
            <person name="Horn M."/>
            <person name="Daims H."/>
            <person name="Bartol-Mavel D."/>
            <person name="Wincker P."/>
            <person name="Barbe V."/>
            <person name="Fonknechten N."/>
            <person name="Vallenet D."/>
            <person name="Segurens B."/>
            <person name="Schenowitz-Truong C."/>
            <person name="Medigue C."/>
            <person name="Collingro A."/>
            <person name="Snel B."/>
            <person name="Dutilh B.E."/>
            <person name="OpDenCamp H.J.M."/>
            <person name="vanDerDrift C."/>
            <person name="Cirpus I."/>
            <person name="vanDePas-Schoonen K.T."/>
            <person name="Harhangi H.R."/>
            <person name="vanNiftrik L."/>
            <person name="Schmid M."/>
            <person name="Keltjens J."/>
            <person name="vanDeVossenberg J."/>
            <person name="Kartal B."/>
            <person name="Meier H."/>
            <person name="Frishman D."/>
            <person name="Huynen M.A."/>
            <person name="Mewes H."/>
            <person name="Weissenbach J."/>
            <person name="Jetten M.S.M."/>
            <person name="Wagner M."/>
            <person name="LePaslier D."/>
        </authorList>
    </citation>
    <scope>NUCLEOTIDE SEQUENCE</scope>
</reference>
<protein>
    <submittedName>
        <fullName evidence="6">2-oxoglutarate oxidoreductase, alpha subunit</fullName>
        <ecNumber evidence="6">1.2.7.3</ecNumber>
    </submittedName>
    <submittedName>
        <fullName evidence="5">Similar to pyruvate synthase alpha chain</fullName>
        <ecNumber evidence="5">1.2.7.1</ecNumber>
    </submittedName>
</protein>
<evidence type="ECO:0000313" key="7">
    <source>
        <dbReference type="EMBL" id="SOH05798.1"/>
    </source>
</evidence>
<dbReference type="InterPro" id="IPR033412">
    <property type="entry name" value="PFOR_II"/>
</dbReference>
<dbReference type="InterPro" id="IPR002869">
    <property type="entry name" value="Pyrv_flavodox_OxRed_cen"/>
</dbReference>
<dbReference type="Gene3D" id="3.40.50.970">
    <property type="match status" value="1"/>
</dbReference>
<evidence type="ECO:0000256" key="1">
    <source>
        <dbReference type="ARBA" id="ARBA00023002"/>
    </source>
</evidence>
<dbReference type="Pfam" id="PF01855">
    <property type="entry name" value="POR_N"/>
    <property type="match status" value="1"/>
</dbReference>
<evidence type="ECO:0000313" key="5">
    <source>
        <dbReference type="EMBL" id="CAJ73084.1"/>
    </source>
</evidence>
<dbReference type="SUPFAM" id="SSF53323">
    <property type="entry name" value="Pyruvate-ferredoxin oxidoreductase, PFOR, domain III"/>
    <property type="match status" value="1"/>
</dbReference>
<dbReference type="GO" id="GO:0006979">
    <property type="term" value="P:response to oxidative stress"/>
    <property type="evidence" value="ECO:0007669"/>
    <property type="project" value="TreeGrafter"/>
</dbReference>
<organism evidence="5">
    <name type="scientific">Kuenenia stuttgartiensis</name>
    <dbReference type="NCBI Taxonomy" id="174633"/>
    <lineage>
        <taxon>Bacteria</taxon>
        <taxon>Pseudomonadati</taxon>
        <taxon>Planctomycetota</taxon>
        <taxon>Candidatus Brocadiia</taxon>
        <taxon>Candidatus Brocadiales</taxon>
        <taxon>Candidatus Brocadiaceae</taxon>
        <taxon>Candidatus Kuenenia</taxon>
    </lineage>
</organism>
<evidence type="ECO:0000313" key="9">
    <source>
        <dbReference type="Proteomes" id="UP000501926"/>
    </source>
</evidence>
<dbReference type="Proteomes" id="UP000501926">
    <property type="component" value="Chromosome"/>
</dbReference>
<gene>
    <name evidence="6" type="ORF">KsCSTR_37360</name>
    <name evidence="7" type="ORF">KSMBR1_3321</name>
    <name evidence="5" type="ORF">kuste2339</name>
</gene>
<dbReference type="Gene3D" id="3.40.50.920">
    <property type="match status" value="1"/>
</dbReference>
<dbReference type="EMBL" id="CP049055">
    <property type="protein sequence ID" value="QII13115.1"/>
    <property type="molecule type" value="Genomic_DNA"/>
</dbReference>
<dbReference type="Proteomes" id="UP000221734">
    <property type="component" value="Chromosome Kuenenia_stuttgartiensis_MBR1"/>
</dbReference>
<sequence>MDNELTIKIAGEAGQGLQTVGGALCNMFKNAGFYIFAAQDYMSRIRGGNNFYQIRISDKHLHTLRQNSDIMVAFDNKSVNLHRKDISKNGVIVLDKKRFNITEEDSTFFDIPMYNIAKEVGGDEIFVNSVACGFLAEMTGVNFSYVDNVLRTAFADKKKDLIEKNRETAHAGYDFAKNNFKRDIFKIKKGSAKDTLLMTASDAIGLGAIKAGCKFYSAYPMTPSTGLANLMAQYAKRFNMVVEQAEDEIAAINMIIGASFAGVRSMTGTSGGGFALMVEGLSLAGMTETPIVIYEGQRPGPATGLPTRTEQGDLDFLISAGHGEFARLIFSPGSIEEAFYLTIKAFNLAEKYQIPVIIMSDQHLTDSYRNIEMFDLDKIKVQRYILSKEESKNVKDYKRYQITESGISPRAIPSWIEEPVYADSDEHTEEGHITEDAGIRTMMVEKRFYKKMAGLSNEIEKPKAFDVEGADCILIGFGSTYGVLKETKESIADKKIGYIHLPQVWPFPSADMIELLKGAKNTVVVENNAGAQLARLLKRETGIQANRSILKFDGRPFNLDFLIQQIRQEI</sequence>
<dbReference type="AlphaFoldDB" id="Q1Q679"/>
<dbReference type="Pfam" id="PF01558">
    <property type="entry name" value="POR"/>
    <property type="match status" value="1"/>
</dbReference>
<feature type="domain" description="Pyruvate/ketoisovalerate oxidoreductase catalytic" evidence="2">
    <location>
        <begin position="13"/>
        <end position="174"/>
    </location>
</feature>
<dbReference type="Pfam" id="PF17147">
    <property type="entry name" value="PFOR_II"/>
    <property type="match status" value="1"/>
</dbReference>
<dbReference type="PANTHER" id="PTHR32154:SF20">
    <property type="entry name" value="2-OXOGLUTARATE OXIDOREDUCTASE SUBUNIT KORA"/>
    <property type="match status" value="1"/>
</dbReference>
<evidence type="ECO:0000259" key="4">
    <source>
        <dbReference type="Pfam" id="PF17147"/>
    </source>
</evidence>
<reference evidence="6 9" key="5">
    <citation type="submission" date="2020-02" db="EMBL/GenBank/DDBJ databases">
        <title>Newly sequenced genome of strain CSTR1 showed variability in Candidatus Kuenenia stuttgartiensis genomes.</title>
        <authorList>
            <person name="Ding C."/>
            <person name="Adrian L."/>
        </authorList>
    </citation>
    <scope>NUCLEOTIDE SEQUENCE [LARGE SCALE GENOMIC DNA]</scope>
    <source>
        <strain evidence="6 9">CSTR1</strain>
    </source>
</reference>
<accession>Q1Q679</accession>
<dbReference type="InterPro" id="IPR009014">
    <property type="entry name" value="Transketo_C/PFOR_II"/>
</dbReference>
<dbReference type="EC" id="1.2.7.3" evidence="6"/>
<proteinExistence type="predicted"/>
<dbReference type="Gene3D" id="3.40.920.10">
    <property type="entry name" value="Pyruvate-ferredoxin oxidoreductase, PFOR, domain III"/>
    <property type="match status" value="1"/>
</dbReference>
<dbReference type="RefSeq" id="WP_099326332.1">
    <property type="nucleotide sequence ID" value="NZ_CP049055.1"/>
</dbReference>
<keyword evidence="5" id="KW-0670">Pyruvate</keyword>
<dbReference type="PANTHER" id="PTHR32154">
    <property type="entry name" value="PYRUVATE-FLAVODOXIN OXIDOREDUCTASE-RELATED"/>
    <property type="match status" value="1"/>
</dbReference>
<evidence type="ECO:0000259" key="3">
    <source>
        <dbReference type="Pfam" id="PF01855"/>
    </source>
</evidence>
<evidence type="ECO:0000313" key="8">
    <source>
        <dbReference type="Proteomes" id="UP000221734"/>
    </source>
</evidence>
<evidence type="ECO:0000313" key="6">
    <source>
        <dbReference type="EMBL" id="QII13115.1"/>
    </source>
</evidence>
<dbReference type="CDD" id="cd07034">
    <property type="entry name" value="TPP_PYR_PFOR_IOR-alpha_like"/>
    <property type="match status" value="1"/>
</dbReference>
<dbReference type="EMBL" id="CT573071">
    <property type="protein sequence ID" value="CAJ73084.1"/>
    <property type="molecule type" value="Genomic_DNA"/>
</dbReference>
<dbReference type="SUPFAM" id="SSF52922">
    <property type="entry name" value="TK C-terminal domain-like"/>
    <property type="match status" value="1"/>
</dbReference>
<dbReference type="InterPro" id="IPR022367">
    <property type="entry name" value="2-oxoacid/accept_OxRdtase_asu"/>
</dbReference>
<keyword evidence="1 5" id="KW-0560">Oxidoreductase</keyword>